<keyword evidence="4 7" id="KW-0554">One-carbon metabolism</keyword>
<sequence length="164" mass="18016">MTSRTLTLVAALGRNGALGRDGHLLWQLPGDLPRFKALTQGRPLVMGRKTYESIGRALPGRRTIVVTRDARWVVPDAETASSLEEALALAGDDEVCCGGGGEIYALALPLADRLELTEVDDAPEADTWFPEIDREQWREVRREEVAATDAHPGFAFVTYDRVRG</sequence>
<dbReference type="PANTHER" id="PTHR48069:SF3">
    <property type="entry name" value="DIHYDROFOLATE REDUCTASE"/>
    <property type="match status" value="1"/>
</dbReference>
<evidence type="ECO:0000256" key="6">
    <source>
        <dbReference type="ARBA" id="ARBA00023002"/>
    </source>
</evidence>
<evidence type="ECO:0000256" key="1">
    <source>
        <dbReference type="ARBA" id="ARBA00004903"/>
    </source>
</evidence>
<dbReference type="EC" id="1.5.1.3" evidence="3 7"/>
<accession>A0ABS9Q5Q4</accession>
<evidence type="ECO:0000259" key="8">
    <source>
        <dbReference type="PROSITE" id="PS51330"/>
    </source>
</evidence>
<protein>
    <recommendedName>
        <fullName evidence="3 7">Dihydrofolate reductase</fullName>
        <ecNumber evidence="3 7">1.5.1.3</ecNumber>
    </recommendedName>
</protein>
<proteinExistence type="inferred from homology"/>
<name>A0ABS9Q5Q4_9MICO</name>
<comment type="pathway">
    <text evidence="1 7">Cofactor biosynthesis; tetrahydrofolate biosynthesis; 5,6,7,8-tetrahydrofolate from 7,8-dihydrofolate: step 1/1.</text>
</comment>
<evidence type="ECO:0000256" key="2">
    <source>
        <dbReference type="ARBA" id="ARBA00009539"/>
    </source>
</evidence>
<dbReference type="RefSeq" id="WP_019284543.1">
    <property type="nucleotide sequence ID" value="NZ_DAMCVA010000030.1"/>
</dbReference>
<evidence type="ECO:0000256" key="4">
    <source>
        <dbReference type="ARBA" id="ARBA00022563"/>
    </source>
</evidence>
<dbReference type="SUPFAM" id="SSF53597">
    <property type="entry name" value="Dihydrofolate reductase-like"/>
    <property type="match status" value="1"/>
</dbReference>
<dbReference type="InterPro" id="IPR012259">
    <property type="entry name" value="DHFR"/>
</dbReference>
<reference evidence="9 10" key="1">
    <citation type="submission" date="2022-02" db="EMBL/GenBank/DDBJ databases">
        <title>Uncovering new skin microbiome diversity through culturing and metagenomics.</title>
        <authorList>
            <person name="Conlan S."/>
            <person name="Deming C."/>
            <person name="Nisc Comparative Sequencing Program N."/>
            <person name="Segre J.A."/>
        </authorList>
    </citation>
    <scope>NUCLEOTIDE SEQUENCE [LARGE SCALE GENOMIC DNA]</scope>
    <source>
        <strain evidence="9 10">ACRQZ</strain>
    </source>
</reference>
<evidence type="ECO:0000256" key="7">
    <source>
        <dbReference type="PIRNR" id="PIRNR000194"/>
    </source>
</evidence>
<comment type="function">
    <text evidence="7">Key enzyme in folate metabolism. Catalyzes an essential reaction for de novo glycine and purine synthesis, and for DNA precursor synthesis.</text>
</comment>
<dbReference type="Gene3D" id="3.40.430.10">
    <property type="entry name" value="Dihydrofolate Reductase, subunit A"/>
    <property type="match status" value="1"/>
</dbReference>
<evidence type="ECO:0000256" key="5">
    <source>
        <dbReference type="ARBA" id="ARBA00022857"/>
    </source>
</evidence>
<keyword evidence="6 7" id="KW-0560">Oxidoreductase</keyword>
<keyword evidence="5 7" id="KW-0521">NADP</keyword>
<dbReference type="PRINTS" id="PR00070">
    <property type="entry name" value="DHFR"/>
</dbReference>
<dbReference type="InterPro" id="IPR024072">
    <property type="entry name" value="DHFR-like_dom_sf"/>
</dbReference>
<comment type="similarity">
    <text evidence="2 7">Belongs to the dihydrofolate reductase family.</text>
</comment>
<dbReference type="Proteomes" id="UP001521931">
    <property type="component" value="Unassembled WGS sequence"/>
</dbReference>
<dbReference type="InterPro" id="IPR001796">
    <property type="entry name" value="DHFR_dom"/>
</dbReference>
<feature type="domain" description="DHFR" evidence="8">
    <location>
        <begin position="5"/>
        <end position="161"/>
    </location>
</feature>
<evidence type="ECO:0000313" key="9">
    <source>
        <dbReference type="EMBL" id="MCG7322438.1"/>
    </source>
</evidence>
<dbReference type="PANTHER" id="PTHR48069">
    <property type="entry name" value="DIHYDROFOLATE REDUCTASE"/>
    <property type="match status" value="1"/>
</dbReference>
<dbReference type="CDD" id="cd00209">
    <property type="entry name" value="DHFR"/>
    <property type="match status" value="1"/>
</dbReference>
<evidence type="ECO:0000313" key="10">
    <source>
        <dbReference type="Proteomes" id="UP001521931"/>
    </source>
</evidence>
<dbReference type="Pfam" id="PF00186">
    <property type="entry name" value="DHFR_1"/>
    <property type="match status" value="1"/>
</dbReference>
<dbReference type="PIRSF" id="PIRSF000194">
    <property type="entry name" value="DHFR"/>
    <property type="match status" value="1"/>
</dbReference>
<gene>
    <name evidence="9" type="ORF">MHL29_11170</name>
</gene>
<evidence type="ECO:0000256" key="3">
    <source>
        <dbReference type="ARBA" id="ARBA00012856"/>
    </source>
</evidence>
<keyword evidence="10" id="KW-1185">Reference proteome</keyword>
<dbReference type="EMBL" id="JAKRCV010000035">
    <property type="protein sequence ID" value="MCG7322438.1"/>
    <property type="molecule type" value="Genomic_DNA"/>
</dbReference>
<comment type="catalytic activity">
    <reaction evidence="7">
        <text>(6S)-5,6,7,8-tetrahydrofolate + NADP(+) = 7,8-dihydrofolate + NADPH + H(+)</text>
        <dbReference type="Rhea" id="RHEA:15009"/>
        <dbReference type="ChEBI" id="CHEBI:15378"/>
        <dbReference type="ChEBI" id="CHEBI:57451"/>
        <dbReference type="ChEBI" id="CHEBI:57453"/>
        <dbReference type="ChEBI" id="CHEBI:57783"/>
        <dbReference type="ChEBI" id="CHEBI:58349"/>
        <dbReference type="EC" id="1.5.1.3"/>
    </reaction>
</comment>
<dbReference type="PROSITE" id="PS51330">
    <property type="entry name" value="DHFR_2"/>
    <property type="match status" value="1"/>
</dbReference>
<comment type="caution">
    <text evidence="9">The sequence shown here is derived from an EMBL/GenBank/DDBJ whole genome shotgun (WGS) entry which is preliminary data.</text>
</comment>
<organism evidence="9 10">
    <name type="scientific">Arsenicicoccus bolidensis</name>
    <dbReference type="NCBI Taxonomy" id="229480"/>
    <lineage>
        <taxon>Bacteria</taxon>
        <taxon>Bacillati</taxon>
        <taxon>Actinomycetota</taxon>
        <taxon>Actinomycetes</taxon>
        <taxon>Micrococcales</taxon>
        <taxon>Intrasporangiaceae</taxon>
        <taxon>Arsenicicoccus</taxon>
    </lineage>
</organism>